<sequence length="222" mass="25521">MMHSDPRSPDLNERLDATARREAAKEILLPYSFRWFPAIQVETLEVHQYFSVETPISEPAASPRHLTFIPPPIRELHGAHTTRGKTRTFKPRKDVPEGTKQYQLRKYAEATLGSGNLRLAVQLPEGEDLNEWLAVHAVDFFNHLNMLYGTVTEFCTPQECPIMSAGPRYEYLWEDGVKYKRPTKLAAPEYVDALMNWAQGLLDDPNVFPNRIGKYPQIARQR</sequence>
<organism evidence="1 2">
    <name type="scientific">Pleurotus cornucopiae</name>
    <name type="common">Cornucopia mushroom</name>
    <dbReference type="NCBI Taxonomy" id="5321"/>
    <lineage>
        <taxon>Eukaryota</taxon>
        <taxon>Fungi</taxon>
        <taxon>Dikarya</taxon>
        <taxon>Basidiomycota</taxon>
        <taxon>Agaricomycotina</taxon>
        <taxon>Agaricomycetes</taxon>
        <taxon>Agaricomycetidae</taxon>
        <taxon>Agaricales</taxon>
        <taxon>Pleurotineae</taxon>
        <taxon>Pleurotaceae</taxon>
        <taxon>Pleurotus</taxon>
    </lineage>
</organism>
<accession>A0ACB7IMT6</accession>
<proteinExistence type="predicted"/>
<dbReference type="EMBL" id="WQMT02000009">
    <property type="protein sequence ID" value="KAG9219517.1"/>
    <property type="molecule type" value="Genomic_DNA"/>
</dbReference>
<keyword evidence="2" id="KW-1185">Reference proteome</keyword>
<name>A0ACB7IMT6_PLECO</name>
<dbReference type="Proteomes" id="UP000824881">
    <property type="component" value="Unassembled WGS sequence"/>
</dbReference>
<protein>
    <submittedName>
        <fullName evidence="1">Uncharacterized protein</fullName>
    </submittedName>
</protein>
<evidence type="ECO:0000313" key="1">
    <source>
        <dbReference type="EMBL" id="KAG9219517.1"/>
    </source>
</evidence>
<gene>
    <name evidence="1" type="ORF">CCMSSC00406_0009756</name>
</gene>
<evidence type="ECO:0000313" key="2">
    <source>
        <dbReference type="Proteomes" id="UP000824881"/>
    </source>
</evidence>
<comment type="caution">
    <text evidence="1">The sequence shown here is derived from an EMBL/GenBank/DDBJ whole genome shotgun (WGS) entry which is preliminary data.</text>
</comment>
<reference evidence="1 2" key="1">
    <citation type="journal article" date="2021" name="Appl. Environ. Microbiol.">
        <title>Genetic linkage and physical mapping for an oyster mushroom Pleurotus cornucopiae and QTL analysis for the trait cap color.</title>
        <authorList>
            <person name="Zhang Y."/>
            <person name="Gao W."/>
            <person name="Sonnenberg A."/>
            <person name="Chen Q."/>
            <person name="Zhang J."/>
            <person name="Huang C."/>
        </authorList>
    </citation>
    <scope>NUCLEOTIDE SEQUENCE [LARGE SCALE GENOMIC DNA]</scope>
    <source>
        <strain evidence="1">CCMSSC00406</strain>
    </source>
</reference>